<accession>A0AA41V9F0</accession>
<feature type="region of interest" description="Disordered" evidence="1">
    <location>
        <begin position="147"/>
        <end position="180"/>
    </location>
</feature>
<feature type="compositionally biased region" description="Low complexity" evidence="1">
    <location>
        <begin position="147"/>
        <end position="177"/>
    </location>
</feature>
<dbReference type="InterPro" id="IPR008469">
    <property type="entry name" value="DREPP"/>
</dbReference>
<gene>
    <name evidence="2" type="ORF">MKW94_019819</name>
</gene>
<dbReference type="PANTHER" id="PTHR38522:SF2">
    <property type="entry name" value="PLASMA MEMBRANE-ASSOCIATED CATION-BINDING PROTEIN 1"/>
    <property type="match status" value="1"/>
</dbReference>
<dbReference type="AlphaFoldDB" id="A0AA41V9F0"/>
<dbReference type="Pfam" id="PF05558">
    <property type="entry name" value="DREPP"/>
    <property type="match status" value="1"/>
</dbReference>
<proteinExistence type="predicted"/>
<dbReference type="Proteomes" id="UP001177140">
    <property type="component" value="Unassembled WGS sequence"/>
</dbReference>
<dbReference type="PANTHER" id="PTHR38522">
    <property type="entry name" value="PLASMA MEMBRANE-ASSOCIATED CATION-BINDING PROTEIN 1"/>
    <property type="match status" value="1"/>
</dbReference>
<protein>
    <recommendedName>
        <fullName evidence="4">Plasma membrane-associated cation-binding protein 1</fullName>
    </recommendedName>
</protein>
<name>A0AA41V9F0_PAPNU</name>
<comment type="caution">
    <text evidence="2">The sequence shown here is derived from an EMBL/GenBank/DDBJ whole genome shotgun (WGS) entry which is preliminary data.</text>
</comment>
<dbReference type="EMBL" id="JAJJMA010161210">
    <property type="protein sequence ID" value="MCL7035824.1"/>
    <property type="molecule type" value="Genomic_DNA"/>
</dbReference>
<evidence type="ECO:0000313" key="2">
    <source>
        <dbReference type="EMBL" id="MCL7035824.1"/>
    </source>
</evidence>
<organism evidence="2 3">
    <name type="scientific">Papaver nudicaule</name>
    <name type="common">Iceland poppy</name>
    <dbReference type="NCBI Taxonomy" id="74823"/>
    <lineage>
        <taxon>Eukaryota</taxon>
        <taxon>Viridiplantae</taxon>
        <taxon>Streptophyta</taxon>
        <taxon>Embryophyta</taxon>
        <taxon>Tracheophyta</taxon>
        <taxon>Spermatophyta</taxon>
        <taxon>Magnoliopsida</taxon>
        <taxon>Ranunculales</taxon>
        <taxon>Papaveraceae</taxon>
        <taxon>Papaveroideae</taxon>
        <taxon>Papaver</taxon>
    </lineage>
</organism>
<keyword evidence="3" id="KW-1185">Reference proteome</keyword>
<evidence type="ECO:0000256" key="1">
    <source>
        <dbReference type="SAM" id="MobiDB-lite"/>
    </source>
</evidence>
<evidence type="ECO:0000313" key="3">
    <source>
        <dbReference type="Proteomes" id="UP001177140"/>
    </source>
</evidence>
<dbReference type="GO" id="GO:0005886">
    <property type="term" value="C:plasma membrane"/>
    <property type="evidence" value="ECO:0007669"/>
    <property type="project" value="InterPro"/>
</dbReference>
<sequence length="227" mass="24301">MGYWQTKVVPRLKKVFDKDGKKAAAADACKSFTDSTEEINKQLEEKKPELETKVVAIYEASSTEIKDLVKERKTSGVKKNSEDVQKFLAELEGIEFPGAKQVCEASKTLGPALVSKPILFLFEKVSTFVVIPEVKDKELPAEEITAAAAATTTTTEEATTTTADEITPETATTTTTEPAEKEVVVVAEPVPETAPVVSEPVKAEVAEPVKADVVAAEPAVTPPAAKP</sequence>
<evidence type="ECO:0008006" key="4">
    <source>
        <dbReference type="Google" id="ProtNLM"/>
    </source>
</evidence>
<reference evidence="2" key="1">
    <citation type="submission" date="2022-03" db="EMBL/GenBank/DDBJ databases">
        <title>A functionally conserved STORR gene fusion in Papaver species that diverged 16.8 million years ago.</title>
        <authorList>
            <person name="Catania T."/>
        </authorList>
    </citation>
    <scope>NUCLEOTIDE SEQUENCE</scope>
    <source>
        <strain evidence="2">S-191538</strain>
    </source>
</reference>